<dbReference type="RefSeq" id="WP_094014763.1">
    <property type="nucleotide sequence ID" value="NZ_NMQW01000015.1"/>
</dbReference>
<comment type="caution">
    <text evidence="3">The sequence shown here is derived from an EMBL/GenBank/DDBJ whole genome shotgun (WGS) entry which is preliminary data.</text>
</comment>
<keyword evidence="2" id="KW-0732">Signal</keyword>
<dbReference type="EMBL" id="NMQW01000015">
    <property type="protein sequence ID" value="OXM86305.1"/>
    <property type="molecule type" value="Genomic_DNA"/>
</dbReference>
<evidence type="ECO:0008006" key="5">
    <source>
        <dbReference type="Google" id="ProtNLM"/>
    </source>
</evidence>
<feature type="compositionally biased region" description="Basic and acidic residues" evidence="1">
    <location>
        <begin position="338"/>
        <end position="348"/>
    </location>
</feature>
<keyword evidence="4" id="KW-1185">Reference proteome</keyword>
<feature type="compositionally biased region" description="Gly residues" evidence="1">
    <location>
        <begin position="154"/>
        <end position="173"/>
    </location>
</feature>
<gene>
    <name evidence="3" type="ORF">CF651_10240</name>
</gene>
<evidence type="ECO:0000256" key="2">
    <source>
        <dbReference type="SAM" id="SignalP"/>
    </source>
</evidence>
<feature type="region of interest" description="Disordered" evidence="1">
    <location>
        <begin position="39"/>
        <end position="61"/>
    </location>
</feature>
<proteinExistence type="predicted"/>
<feature type="chain" id="PRO_5012308195" description="LysM domain-containing protein" evidence="2">
    <location>
        <begin position="35"/>
        <end position="358"/>
    </location>
</feature>
<dbReference type="Proteomes" id="UP000215509">
    <property type="component" value="Unassembled WGS sequence"/>
</dbReference>
<evidence type="ECO:0000313" key="4">
    <source>
        <dbReference type="Proteomes" id="UP000215509"/>
    </source>
</evidence>
<feature type="region of interest" description="Disordered" evidence="1">
    <location>
        <begin position="151"/>
        <end position="173"/>
    </location>
</feature>
<name>A0A229UT32_9BACL</name>
<feature type="region of interest" description="Disordered" evidence="1">
    <location>
        <begin position="337"/>
        <end position="358"/>
    </location>
</feature>
<organism evidence="3 4">
    <name type="scientific">Paenibacillus rigui</name>
    <dbReference type="NCBI Taxonomy" id="554312"/>
    <lineage>
        <taxon>Bacteria</taxon>
        <taxon>Bacillati</taxon>
        <taxon>Bacillota</taxon>
        <taxon>Bacilli</taxon>
        <taxon>Bacillales</taxon>
        <taxon>Paenibacillaceae</taxon>
        <taxon>Paenibacillus</taxon>
    </lineage>
</organism>
<evidence type="ECO:0000256" key="1">
    <source>
        <dbReference type="SAM" id="MobiDB-lite"/>
    </source>
</evidence>
<reference evidence="3 4" key="1">
    <citation type="submission" date="2017-07" db="EMBL/GenBank/DDBJ databases">
        <title>Genome sequencing and assembly of Paenibacillus rigui.</title>
        <authorList>
            <person name="Mayilraj S."/>
        </authorList>
    </citation>
    <scope>NUCLEOTIDE SEQUENCE [LARGE SCALE GENOMIC DNA]</scope>
    <source>
        <strain evidence="3 4">JCM 16352</strain>
    </source>
</reference>
<dbReference type="AlphaFoldDB" id="A0A229UT32"/>
<accession>A0A229UT32</accession>
<feature type="signal peptide" evidence="2">
    <location>
        <begin position="1"/>
        <end position="34"/>
    </location>
</feature>
<sequence>MKPFGKKMITGTIAASFLLGGGLVGSLYTPQANAADAASASVQNKSTDGKGQFGNRQGGMGIRGGGPLLSKTATILGVEQSVIQDELKAGKTLAQIAQEKASLSEEDFLAKLVAAETAAIDADVTAGKLTQEQADKRKENLSDRLKKEIENTGMGKGGFGGPGGGPEGGPRGGGKLVEEAATILGVEQSVIQDELKAGKTLAQIAQEKASLSEDDFLAKLVAAETAAIDAEVTAGKLTQDQADKRKENLSDRLKKEIENAGIGKGGPGGFGGEHGKGGGFFGNQENLATLLGLTKEELQTELKAGKSLAEIAEAKGISKDSLISQIKDSLTDQITKMVDSKKQPRTEEGAAAASSAAQ</sequence>
<dbReference type="OrthoDB" id="2080113at2"/>
<evidence type="ECO:0000313" key="3">
    <source>
        <dbReference type="EMBL" id="OXM86305.1"/>
    </source>
</evidence>
<protein>
    <recommendedName>
        <fullName evidence="5">LysM domain-containing protein</fullName>
    </recommendedName>
</protein>